<feature type="transmembrane region" description="Helical" evidence="18">
    <location>
        <begin position="2177"/>
        <end position="2200"/>
    </location>
</feature>
<dbReference type="PROSITE" id="PS50221">
    <property type="entry name" value="GAIN_B"/>
    <property type="match status" value="1"/>
</dbReference>
<dbReference type="InterPro" id="IPR058857">
    <property type="entry name" value="GAIN_ADGRG2/6"/>
</dbReference>
<feature type="compositionally biased region" description="Polar residues" evidence="17">
    <location>
        <begin position="1779"/>
        <end position="1792"/>
    </location>
</feature>
<dbReference type="Gene3D" id="2.60.220.50">
    <property type="match status" value="1"/>
</dbReference>
<feature type="transmembrane region" description="Helical" evidence="18">
    <location>
        <begin position="2281"/>
        <end position="2303"/>
    </location>
</feature>
<feature type="region of interest" description="Disordered" evidence="17">
    <location>
        <begin position="629"/>
        <end position="656"/>
    </location>
</feature>
<reference evidence="22" key="1">
    <citation type="submission" date="2023-08" db="EMBL/GenBank/DDBJ databases">
        <authorList>
            <person name="Alioto T."/>
            <person name="Alioto T."/>
            <person name="Gomez Garrido J."/>
        </authorList>
    </citation>
    <scope>NUCLEOTIDE SEQUENCE</scope>
</reference>
<dbReference type="Pfam" id="PF01825">
    <property type="entry name" value="GPS"/>
    <property type="match status" value="1"/>
</dbReference>
<evidence type="ECO:0000256" key="13">
    <source>
        <dbReference type="ARBA" id="ARBA00023224"/>
    </source>
</evidence>
<evidence type="ECO:0000256" key="11">
    <source>
        <dbReference type="ARBA" id="ARBA00023170"/>
    </source>
</evidence>
<evidence type="ECO:0000256" key="14">
    <source>
        <dbReference type="ARBA" id="ARBA00069918"/>
    </source>
</evidence>
<keyword evidence="6 19" id="KW-0732">Signal</keyword>
<dbReference type="GO" id="GO:0016324">
    <property type="term" value="C:apical plasma membrane"/>
    <property type="evidence" value="ECO:0007669"/>
    <property type="project" value="UniProtKB-SubCell"/>
</dbReference>
<gene>
    <name evidence="22" type="ORF">XNOV1_A023965</name>
</gene>
<feature type="transmembrane region" description="Helical" evidence="18">
    <location>
        <begin position="2331"/>
        <end position="2359"/>
    </location>
</feature>
<keyword evidence="5 18" id="KW-0812">Transmembrane</keyword>
<dbReference type="GO" id="GO:0007166">
    <property type="term" value="P:cell surface receptor signaling pathway"/>
    <property type="evidence" value="ECO:0007669"/>
    <property type="project" value="InterPro"/>
</dbReference>
<dbReference type="SMART" id="SM00303">
    <property type="entry name" value="GPS"/>
    <property type="match status" value="1"/>
</dbReference>
<evidence type="ECO:0000256" key="9">
    <source>
        <dbReference type="ARBA" id="ARBA00023136"/>
    </source>
</evidence>
<dbReference type="Pfam" id="PF00002">
    <property type="entry name" value="7tm_2"/>
    <property type="match status" value="1"/>
</dbReference>
<feature type="region of interest" description="Disordered" evidence="17">
    <location>
        <begin position="680"/>
        <end position="727"/>
    </location>
</feature>
<feature type="region of interest" description="Disordered" evidence="17">
    <location>
        <begin position="774"/>
        <end position="819"/>
    </location>
</feature>
<keyword evidence="3" id="KW-1003">Cell membrane</keyword>
<dbReference type="Proteomes" id="UP001178508">
    <property type="component" value="Chromosome 20"/>
</dbReference>
<dbReference type="InterPro" id="IPR013320">
    <property type="entry name" value="ConA-like_dom_sf"/>
</dbReference>
<dbReference type="InterPro" id="IPR017981">
    <property type="entry name" value="GPCR_2-like_7TM"/>
</dbReference>
<dbReference type="PROSITE" id="PS50261">
    <property type="entry name" value="G_PROTEIN_RECEP_F2_4"/>
    <property type="match status" value="1"/>
</dbReference>
<feature type="compositionally biased region" description="Low complexity" evidence="17">
    <location>
        <begin position="683"/>
        <end position="727"/>
    </location>
</feature>
<dbReference type="InterPro" id="IPR046338">
    <property type="entry name" value="GAIN_dom_sf"/>
</dbReference>
<keyword evidence="10" id="KW-1015">Disulfide bond</keyword>
<proteinExistence type="inferred from homology"/>
<feature type="compositionally biased region" description="Low complexity" evidence="17">
    <location>
        <begin position="943"/>
        <end position="960"/>
    </location>
</feature>
<feature type="transmembrane region" description="Helical" evidence="18">
    <location>
        <begin position="2246"/>
        <end position="2269"/>
    </location>
</feature>
<evidence type="ECO:0000256" key="2">
    <source>
        <dbReference type="ARBA" id="ARBA00007343"/>
    </source>
</evidence>
<keyword evidence="7 18" id="KW-1133">Transmembrane helix</keyword>
<feature type="region of interest" description="Disordered" evidence="17">
    <location>
        <begin position="1339"/>
        <end position="1361"/>
    </location>
</feature>
<protein>
    <recommendedName>
        <fullName evidence="14">Adhesion G-protein coupled receptor G2</fullName>
    </recommendedName>
    <alternativeName>
        <fullName evidence="15">G-protein coupled receptor 64</fullName>
    </alternativeName>
</protein>
<keyword evidence="9 18" id="KW-0472">Membrane</keyword>
<evidence type="ECO:0000256" key="5">
    <source>
        <dbReference type="ARBA" id="ARBA00022692"/>
    </source>
</evidence>
<comment type="subcellular location">
    <subcellularLocation>
        <location evidence="1">Apical cell membrane</location>
        <topology evidence="1">Multi-pass membrane protein</topology>
    </subcellularLocation>
</comment>
<feature type="domain" description="GAIN-B" evidence="20">
    <location>
        <begin position="2008"/>
        <end position="2165"/>
    </location>
</feature>
<evidence type="ECO:0000256" key="19">
    <source>
        <dbReference type="SAM" id="SignalP"/>
    </source>
</evidence>
<comment type="subunit">
    <text evidence="16">Heterodimer of 2 chains generated by proteolytic processing; the large extracellular N-terminal fragment and the membrane-bound C-terminal fragment predominantly remain associated and non-covalently linked. Interacts with CFTR.</text>
</comment>
<evidence type="ECO:0000256" key="6">
    <source>
        <dbReference type="ARBA" id="ARBA00022729"/>
    </source>
</evidence>
<keyword evidence="12" id="KW-0325">Glycoprotein</keyword>
<feature type="chain" id="PRO_5043897808" description="Adhesion G-protein coupled receptor G2" evidence="19">
    <location>
        <begin position="34"/>
        <end position="2557"/>
    </location>
</feature>
<evidence type="ECO:0000256" key="12">
    <source>
        <dbReference type="ARBA" id="ARBA00023180"/>
    </source>
</evidence>
<keyword evidence="8" id="KW-0297">G-protein coupled receptor</keyword>
<evidence type="ECO:0000313" key="23">
    <source>
        <dbReference type="Proteomes" id="UP001178508"/>
    </source>
</evidence>
<evidence type="ECO:0000256" key="3">
    <source>
        <dbReference type="ARBA" id="ARBA00022475"/>
    </source>
</evidence>
<dbReference type="InterPro" id="IPR000203">
    <property type="entry name" value="GPS"/>
</dbReference>
<feature type="region of interest" description="Disordered" evidence="17">
    <location>
        <begin position="943"/>
        <end position="1035"/>
    </location>
</feature>
<feature type="domain" description="G-protein coupled receptors family 2 profile 2" evidence="21">
    <location>
        <begin position="2175"/>
        <end position="2431"/>
    </location>
</feature>
<feature type="transmembrane region" description="Helical" evidence="18">
    <location>
        <begin position="2443"/>
        <end position="2459"/>
    </location>
</feature>
<name>A0AAV1H6J2_XYRNO</name>
<sequence length="2557" mass="276319">MNGLCFEGSWRWRRILLVILILLLAAEPPKALAYFLGDTKAVLSGCEDHWTLQDRVTMPELFQMTVCVDIRVVVPGAWVAFSYSSVHAPRPELGLEGDDEALYGWLLRVKHRFPLRLSPFLWHRVCLKRDVQRNSFSLEVDGELVAERTVIAKAIPPSTSLWLGCRPRDRRLRTLSGKIELYLFRMWADLSYHGLCEDGTVIGWNAQNWGVTSLKARQRDPYLLCASTGGFGRIFSPPPEVPSITTTSNPIITTPATHTDHRRLRRGARAKRSLTDGSSFVNCDVSSLCSNTNAHYWMSITVKVTEADKSEQDVHSLVSSAFGCPVTGLEDFCQSDGRFQVADVSCKAKMNIGETTCDVLLQLSQAVSACRLQRAGDSALQQAGNQRIQVKITGEVERVGRDLCEDMLPSRGGFMRCTSSSSLDDICQTNKPSQLSCSIIEPNSDPVLQTRTDSCSSVKPHYCDCTAFCQTASHYYATRLNVNSAVVTTDVLKTVLTQPGFVSSCDQTSRSACQDFSKYYKRARVDCHGTPERFYSCMVILEMAGPVDGCQLSLLLQKAISNFDITIEEPLSRMLICGPPGSTVRSLLESNFNWVAADLQITDICQQDPTLLECEPNQSQAVLLTDSCTPEPLTTKQSPTEPPTSTSNNITTTTGTLTTSVTNTTAQTYTTDGNTAAIPWTNASQGTAQPGTTTPLTTVDSTQSSTTTTWPKTNSQNMTLSVSESTTVEDTTLMTKTTKWQGASTTNKKTTDNKATTLQNTIQHNDTTTLAESTLKTSSISPNEKKTSSVTTPEMFTTSTNFTKDNSVTTPGPSASPVNNTKVYSATTTDHNTHAQSTTTERNSVVTHIVTPLSSDGTIYNQTTANPTTASPPDTTVFSTTTANKLTPSSNGTTASNAITPTTLTQSTRITTEPNTFTTSGDSTKNSLTTVDTPTLSASHITANNVTTPNTSTPSPKDTTANNVTTPNTFTPSPRPTTANNVTTPNIFTPSPRGTTANNVTTPNTFTPSPRDTTANNVTTPNIFTPSPRSTTDNNVTTPYTFTPSPSDTTITNVTTANTFTASSDAAINNATTVDTSTAFMGTTKAHNVTTANTITPFPSHTITDNVTTTNKFTPSPKNTTINNVTTPNTFTPFPSDKISNNVTTANTFTPSPSATTINNVTTTNTLTLSSSVTTINNVTTANTFTASSDAALSNATTVDTSTTFVSTTKANNENTANTFTSSPTDKISNNHTTANILRPSPSDTTIDNVTTANFTPSPSDTTVNNVTTANTFTPSPSETTINNVTTTNTFTPSPSNTIISNVTTVETSTLPPSVTKNNTVTPANTSTLLSDATSTSVTTAKPFTSTPDHITDGNTTSATNSYTTVSNNNTTQHNTTVDSNRALQNSSLISNSTDSLFTTTPSHTVMNNQTSTTNHTTVSDNHTTVSYNHTTVSYNHTTVSYNHTTVSYNHTTVPYNHTTVSYNHTTVPYNHTTVSYNHTTVSYNHTTFSDNHTTVPYNHTTEHNSTVVGDTRSLHNGSVTISNSTVPTFTAFPNHTVEYNVTTHSTFTPLPTDTTAYISTTDTFTPSPNHTTVYNVTTAVSSHTTEYNLTTLNSTTIQNGSALTTLNSTLVYNVTAIPTNHTTASENFTTAYNFTTAESNLTLRNGSFPTSNTTVSAFTMSPNLTVVHNVTKAAINYTTTESTTRTTVLQNQTTINNITTAHPGEIQQNTTVSPTNETLPTAAIQGNETFNNATTTSMPFFGNVTKPTATPINNQTRNQTMATATNNVSTTTNKTEDNSTIAPTDASPSFDHSNTTGINLNMSSTANSLTTVTNSTTVRPGVDLTTTATTAGNISTTSTTTTRTTKTALPTLINNSTAKVSTTSTTTLETTTLTSTTTTKPVVVGTTTTTTVDPGQSQEEQANQLLNQTQNPSQLDSSQVEEVVERLEKLLEGPTVSQSLGQKAINIVTNLMESDPAALSASANRLIRVVDDLGLKLAVSGDSAILSSNSLALAVRTVDGTNFPETSVNIFNTDNIQLRTLSRSKRSDSALGSVFLPSSLTSGLSPEEQLQANRLQFTFYTKPALFQDASLDNQTLVSPVLGSSVANLSISNLTENVQFTIRNINPVHEEHSASCAFWDFSLNGGGGGWRSEGCFIVNTTAEETICSCNHLTAFAILLDLSREGLTDRQHAQILTFITYIGCGISAIFLALTLLTYLLFEKLLRDIPAKILVELCMSLLLLNLVFLLDGWLALYPAVGLCTSTAFFLHYFLLTSFTWAGLEALHLYLSVVQVFTPYLSRYMLKFSLIGWGVPLIVVIIIIAVDKDNYGMVTYGRYTDGTTDDFCWLRNDIAFYVGVVAYFLLIFLLCLIVFIMVMVQLARIKKQNPQNQSPNRGVLTDLRSIAGLVVLLGLTWGFALFAWGPLYLPFVYLFSIFNSLQGRTCWSTLRSTHDGKPTERRSECFYLPSAGFLVFIFHCAIKENVRKQWRTYLCCGRLRLAGNSEWSRTATQNNRNMSLNTASSSAPHFTSRSSSVTSDATNSSGSVFADSGISDGSNSDVVLNEIHRRNMTLQAGADC</sequence>
<evidence type="ECO:0000256" key="7">
    <source>
        <dbReference type="ARBA" id="ARBA00022989"/>
    </source>
</evidence>
<comment type="similarity">
    <text evidence="2">Belongs to the G-protein coupled receptor 2 family. Adhesion G-protein coupled receptor (ADGR) subfamily.</text>
</comment>
<evidence type="ECO:0000256" key="4">
    <source>
        <dbReference type="ARBA" id="ARBA00022553"/>
    </source>
</evidence>
<evidence type="ECO:0000256" key="1">
    <source>
        <dbReference type="ARBA" id="ARBA00004424"/>
    </source>
</evidence>
<feature type="region of interest" description="Disordered" evidence="17">
    <location>
        <begin position="2495"/>
        <end position="2521"/>
    </location>
</feature>
<keyword evidence="11" id="KW-0675">Receptor</keyword>
<dbReference type="SUPFAM" id="SSF81321">
    <property type="entry name" value="Family A G protein-coupled receptor-like"/>
    <property type="match status" value="1"/>
</dbReference>
<dbReference type="FunFam" id="2.60.220.50:FF:000003">
    <property type="entry name" value="adhesion G-protein coupled receptor G2 isoform X2"/>
    <property type="match status" value="1"/>
</dbReference>
<keyword evidence="13" id="KW-0807">Transducer</keyword>
<evidence type="ECO:0000259" key="21">
    <source>
        <dbReference type="PROSITE" id="PS50261"/>
    </source>
</evidence>
<accession>A0AAV1H6J2</accession>
<keyword evidence="4" id="KW-0597">Phosphoprotein</keyword>
<dbReference type="FunFam" id="1.20.1070.10:FF:000043">
    <property type="entry name" value="adhesion G-protein coupled receptor G2 isoform X1"/>
    <property type="match status" value="1"/>
</dbReference>
<dbReference type="EMBL" id="OY660883">
    <property type="protein sequence ID" value="CAJ1081650.1"/>
    <property type="molecule type" value="Genomic_DNA"/>
</dbReference>
<evidence type="ECO:0000313" key="22">
    <source>
        <dbReference type="EMBL" id="CAJ1081650.1"/>
    </source>
</evidence>
<dbReference type="PANTHER" id="PTHR12011">
    <property type="entry name" value="ADHESION G-PROTEIN COUPLED RECEPTOR"/>
    <property type="match status" value="1"/>
</dbReference>
<feature type="signal peptide" evidence="19">
    <location>
        <begin position="1"/>
        <end position="33"/>
    </location>
</feature>
<evidence type="ECO:0000256" key="18">
    <source>
        <dbReference type="SAM" id="Phobius"/>
    </source>
</evidence>
<keyword evidence="23" id="KW-1185">Reference proteome</keyword>
<dbReference type="GO" id="GO:0004930">
    <property type="term" value="F:G protein-coupled receptor activity"/>
    <property type="evidence" value="ECO:0007669"/>
    <property type="project" value="UniProtKB-KW"/>
</dbReference>
<evidence type="ECO:0000256" key="10">
    <source>
        <dbReference type="ARBA" id="ARBA00023157"/>
    </source>
</evidence>
<evidence type="ECO:0000256" key="15">
    <source>
        <dbReference type="ARBA" id="ARBA00083924"/>
    </source>
</evidence>
<dbReference type="Gene3D" id="1.20.1070.10">
    <property type="entry name" value="Rhodopsin 7-helix transmembrane proteins"/>
    <property type="match status" value="1"/>
</dbReference>
<dbReference type="InterPro" id="IPR000832">
    <property type="entry name" value="GPCR_2_secretin-like"/>
</dbReference>
<feature type="transmembrane region" description="Helical" evidence="18">
    <location>
        <begin position="2380"/>
        <end position="2401"/>
    </location>
</feature>
<organism evidence="22 23">
    <name type="scientific">Xyrichtys novacula</name>
    <name type="common">Pearly razorfish</name>
    <name type="synonym">Hemipteronotus novacula</name>
    <dbReference type="NCBI Taxonomy" id="13765"/>
    <lineage>
        <taxon>Eukaryota</taxon>
        <taxon>Metazoa</taxon>
        <taxon>Chordata</taxon>
        <taxon>Craniata</taxon>
        <taxon>Vertebrata</taxon>
        <taxon>Euteleostomi</taxon>
        <taxon>Actinopterygii</taxon>
        <taxon>Neopterygii</taxon>
        <taxon>Teleostei</taxon>
        <taxon>Neoteleostei</taxon>
        <taxon>Acanthomorphata</taxon>
        <taxon>Eupercaria</taxon>
        <taxon>Labriformes</taxon>
        <taxon>Labridae</taxon>
        <taxon>Xyrichtys</taxon>
    </lineage>
</organism>
<dbReference type="PRINTS" id="PR01217">
    <property type="entry name" value="PRICHEXTENSN"/>
</dbReference>
<feature type="compositionally biased region" description="Low complexity" evidence="17">
    <location>
        <begin position="634"/>
        <end position="656"/>
    </location>
</feature>
<evidence type="ECO:0000256" key="17">
    <source>
        <dbReference type="SAM" id="MobiDB-lite"/>
    </source>
</evidence>
<dbReference type="InterPro" id="IPR057244">
    <property type="entry name" value="GAIN_B"/>
</dbReference>
<feature type="region of interest" description="Disordered" evidence="17">
    <location>
        <begin position="1770"/>
        <end position="1792"/>
    </location>
</feature>
<feature type="compositionally biased region" description="Low complexity" evidence="17">
    <location>
        <begin position="2508"/>
        <end position="2521"/>
    </location>
</feature>
<dbReference type="SUPFAM" id="SSF49899">
    <property type="entry name" value="Concanavalin A-like lectins/glucanases"/>
    <property type="match status" value="1"/>
</dbReference>
<evidence type="ECO:0000256" key="16">
    <source>
        <dbReference type="ARBA" id="ARBA00093560"/>
    </source>
</evidence>
<dbReference type="PANTHER" id="PTHR12011:SF264">
    <property type="entry name" value="ADHESION G-PROTEIN COUPLED RECEPTOR G2"/>
    <property type="match status" value="1"/>
</dbReference>
<dbReference type="Pfam" id="PF26574">
    <property type="entry name" value="GAIN_ADGRG2"/>
    <property type="match status" value="1"/>
</dbReference>
<evidence type="ECO:0000259" key="20">
    <source>
        <dbReference type="PROSITE" id="PS50221"/>
    </source>
</evidence>
<dbReference type="GO" id="GO:0007189">
    <property type="term" value="P:adenylate cyclase-activating G protein-coupled receptor signaling pathway"/>
    <property type="evidence" value="ECO:0007669"/>
    <property type="project" value="TreeGrafter"/>
</dbReference>
<feature type="transmembrane region" description="Helical" evidence="18">
    <location>
        <begin position="2212"/>
        <end position="2234"/>
    </location>
</feature>
<feature type="compositionally biased region" description="Polar residues" evidence="17">
    <location>
        <begin position="2495"/>
        <end position="2506"/>
    </location>
</feature>
<feature type="compositionally biased region" description="Polar residues" evidence="17">
    <location>
        <begin position="961"/>
        <end position="1035"/>
    </location>
</feature>
<evidence type="ECO:0000256" key="8">
    <source>
        <dbReference type="ARBA" id="ARBA00023040"/>
    </source>
</evidence>